<evidence type="ECO:0000256" key="1">
    <source>
        <dbReference type="SAM" id="Coils"/>
    </source>
</evidence>
<evidence type="ECO:0000256" key="2">
    <source>
        <dbReference type="SAM" id="MobiDB-lite"/>
    </source>
</evidence>
<sequence length="573" mass="63848">MDSQPGNPNFRSNRVPLPNEVIALRSLVDAETTALETIKTSLTRAQDTVNSAQKRVTEAKLELEAAISALAASKASVQTLEALLAPIQASIQEKKAVLHPLRRLPPELLLEIFQFRVDQDESDRIAQSDLDGEWGPCDAVLRLGAVCGRWRSVVRGPGASSLWQYFNVSLTKYITRFINSQDSNPFLGRLHLWAMHSGDRSVDVAIRDIGDALDPEGIRGAVMWRRILIVLGPRIRKLQTLFTGVSSIPQILGPNMSADLISLKHIAVHVHDTITPGLAKIPQGAFRDSTGLETIQLRNVWWDQELRLPDLKVFDVYNPEWRISPRQFLSTLRECPNLRELPIEFEHKPVINQHRLSTVRFEHLESLHTTCEWITLAGPILCKFMIAPKLKNVQLYGRGDIQVITGFLENVAPNLQHLHLGTPQVQGDEPELDLVSVIKSAPNLIEFAVDGVVLNAAFFDAISDESEGVLVPMLTSLVIKNSTFSDPNALLRMIAARTRPGLNSHHSFPRRLMVLEIQGGKDMGINLWHEQEIDELMMRDDDTENEAEGSPPTIPESNMADTIPATDMASQIS</sequence>
<dbReference type="STRING" id="1109443.G4TFQ3"/>
<keyword evidence="5" id="KW-1185">Reference proteome</keyword>
<dbReference type="InParanoid" id="G4TFQ3"/>
<evidence type="ECO:0000313" key="5">
    <source>
        <dbReference type="Proteomes" id="UP000007148"/>
    </source>
</evidence>
<accession>G4TFQ3</accession>
<dbReference type="OrthoDB" id="3365698at2759"/>
<dbReference type="EMBL" id="CAFZ01000073">
    <property type="protein sequence ID" value="CCA70134.1"/>
    <property type="molecule type" value="Genomic_DNA"/>
</dbReference>
<dbReference type="Gene3D" id="3.80.10.10">
    <property type="entry name" value="Ribonuclease Inhibitor"/>
    <property type="match status" value="1"/>
</dbReference>
<dbReference type="InterPro" id="IPR001810">
    <property type="entry name" value="F-box_dom"/>
</dbReference>
<dbReference type="AlphaFoldDB" id="G4TFQ3"/>
<dbReference type="InterPro" id="IPR032675">
    <property type="entry name" value="LRR_dom_sf"/>
</dbReference>
<dbReference type="SUPFAM" id="SSF52047">
    <property type="entry name" value="RNI-like"/>
    <property type="match status" value="1"/>
</dbReference>
<protein>
    <recommendedName>
        <fullName evidence="3">F-box domain-containing protein</fullName>
    </recommendedName>
</protein>
<dbReference type="Proteomes" id="UP000007148">
    <property type="component" value="Unassembled WGS sequence"/>
</dbReference>
<reference evidence="4 5" key="1">
    <citation type="journal article" date="2011" name="PLoS Pathog.">
        <title>Endophytic Life Strategies Decoded by Genome and Transcriptome Analyses of the Mutualistic Root Symbiont Piriformospora indica.</title>
        <authorList>
            <person name="Zuccaro A."/>
            <person name="Lahrmann U."/>
            <person name="Guldener U."/>
            <person name="Langen G."/>
            <person name="Pfiffi S."/>
            <person name="Biedenkopf D."/>
            <person name="Wong P."/>
            <person name="Samans B."/>
            <person name="Grimm C."/>
            <person name="Basiewicz M."/>
            <person name="Murat C."/>
            <person name="Martin F."/>
            <person name="Kogel K.H."/>
        </authorList>
    </citation>
    <scope>NUCLEOTIDE SEQUENCE [LARGE SCALE GENOMIC DNA]</scope>
    <source>
        <strain evidence="4 5">DSM 11827</strain>
    </source>
</reference>
<dbReference type="Pfam" id="PF12937">
    <property type="entry name" value="F-box-like"/>
    <property type="match status" value="1"/>
</dbReference>
<keyword evidence="1" id="KW-0175">Coiled coil</keyword>
<dbReference type="HOGENOM" id="CLU_475759_0_0_1"/>
<comment type="caution">
    <text evidence="4">The sequence shown here is derived from an EMBL/GenBank/DDBJ whole genome shotgun (WGS) entry which is preliminary data.</text>
</comment>
<name>G4TFQ3_SERID</name>
<dbReference type="Gene3D" id="1.20.1280.50">
    <property type="match status" value="1"/>
</dbReference>
<feature type="region of interest" description="Disordered" evidence="2">
    <location>
        <begin position="542"/>
        <end position="573"/>
    </location>
</feature>
<proteinExistence type="predicted"/>
<evidence type="ECO:0000259" key="3">
    <source>
        <dbReference type="Pfam" id="PF12937"/>
    </source>
</evidence>
<dbReference type="OMA" id="DANTGMM"/>
<feature type="domain" description="F-box" evidence="3">
    <location>
        <begin position="102"/>
        <end position="164"/>
    </location>
</feature>
<gene>
    <name evidence="4" type="ORF">PIIN_04073</name>
</gene>
<evidence type="ECO:0000313" key="4">
    <source>
        <dbReference type="EMBL" id="CCA70134.1"/>
    </source>
</evidence>
<feature type="coiled-coil region" evidence="1">
    <location>
        <begin position="35"/>
        <end position="69"/>
    </location>
</feature>
<organism evidence="4 5">
    <name type="scientific">Serendipita indica (strain DSM 11827)</name>
    <name type="common">Root endophyte fungus</name>
    <name type="synonym">Piriformospora indica</name>
    <dbReference type="NCBI Taxonomy" id="1109443"/>
    <lineage>
        <taxon>Eukaryota</taxon>
        <taxon>Fungi</taxon>
        <taxon>Dikarya</taxon>
        <taxon>Basidiomycota</taxon>
        <taxon>Agaricomycotina</taxon>
        <taxon>Agaricomycetes</taxon>
        <taxon>Sebacinales</taxon>
        <taxon>Serendipitaceae</taxon>
        <taxon>Serendipita</taxon>
    </lineage>
</organism>